<dbReference type="GO" id="GO:0005743">
    <property type="term" value="C:mitochondrial inner membrane"/>
    <property type="evidence" value="ECO:0007669"/>
    <property type="project" value="UniProtKB-SubCell"/>
</dbReference>
<feature type="transmembrane region" description="Helical" evidence="25">
    <location>
        <begin position="341"/>
        <end position="362"/>
    </location>
</feature>
<evidence type="ECO:0000256" key="21">
    <source>
        <dbReference type="ARBA" id="ARBA00023128"/>
    </source>
</evidence>
<keyword evidence="14 24" id="KW-0999">Mitochondrion inner membrane</keyword>
<protein>
    <recommendedName>
        <fullName evidence="8 24">Cytochrome c oxidase subunit 1</fullName>
        <ecNumber evidence="7 24">7.1.1.9</ecNumber>
    </recommendedName>
</protein>
<feature type="transmembrane region" description="Helical" evidence="25">
    <location>
        <begin position="233"/>
        <end position="258"/>
    </location>
</feature>
<evidence type="ECO:0000256" key="10">
    <source>
        <dbReference type="ARBA" id="ARBA00022617"/>
    </source>
</evidence>
<feature type="transmembrane region" description="Helical" evidence="25">
    <location>
        <begin position="415"/>
        <end position="436"/>
    </location>
</feature>
<proteinExistence type="inferred from homology"/>
<dbReference type="GO" id="GO:0015990">
    <property type="term" value="P:electron transport coupled proton transport"/>
    <property type="evidence" value="ECO:0007669"/>
    <property type="project" value="TreeGrafter"/>
</dbReference>
<feature type="transmembrane region" description="Helical" evidence="25">
    <location>
        <begin position="148"/>
        <end position="174"/>
    </location>
</feature>
<feature type="transmembrane region" description="Helical" evidence="25">
    <location>
        <begin position="456"/>
        <end position="476"/>
    </location>
</feature>
<sequence>MQPLSSNKWFLSTNHKDIGTLYFLFGLWAGMVGTSLSILIRLELGTTSALIGNDQIYNVIVTAHAFIMIFFMVMPIMIGGFGNWLVPLMIGAPDMAFPRLNNMSFWLLPPSLTLLILSSLVEKGAGTGWTVYPPLSANLAHNGSSVDLAIFSLHLAGISSILGAVNFISTIINMRPYGMTFEKMPLFVWSVLITAVLLLLSLPVLAGAITMLLTDRNINTSFFDPAGGGDPILYQHLFWFFGHPEVYILILPGFGMVSHIISQESGKKEAFGTLGMIYAMMAIGLLGFVVWAHHMFTVGMDVDTRAYFTSATMIIAVPTGIKIFSWLATLHGMQFKFNPSLMWVFGFLFLFTIGGLTGVILANSSIDIILHDTYYVVAHFHYVLSMGAVFAIMAGLVHWFPLFTGFYLNTFFLKIQFLTMFIGVNLTFFPQHFLGLSGMPRRYSDYPDAYLMWNKISSIGSLISTASILFMMLIIWESFYSSRLSNSSLNMPSMIEWYQLLPPQEHSYSELPMLANF</sequence>
<keyword evidence="11 24" id="KW-0679">Respiratory chain</keyword>
<comment type="cofactor">
    <cofactor evidence="1">
        <name>Cu cation</name>
        <dbReference type="ChEBI" id="CHEBI:23378"/>
    </cofactor>
</comment>
<feature type="transmembrane region" description="Helical" evidence="25">
    <location>
        <begin position="60"/>
        <end position="82"/>
    </location>
</feature>
<evidence type="ECO:0000259" key="26">
    <source>
        <dbReference type="PROSITE" id="PS50855"/>
    </source>
</evidence>
<geneLocation type="mitochondrion" evidence="27"/>
<evidence type="ECO:0000256" key="14">
    <source>
        <dbReference type="ARBA" id="ARBA00022792"/>
    </source>
</evidence>
<evidence type="ECO:0000256" key="2">
    <source>
        <dbReference type="ARBA" id="ARBA00001971"/>
    </source>
</evidence>
<evidence type="ECO:0000256" key="25">
    <source>
        <dbReference type="SAM" id="Phobius"/>
    </source>
</evidence>
<keyword evidence="9 24" id="KW-0813">Transport</keyword>
<comment type="catalytic activity">
    <reaction evidence="23">
        <text>4 Fe(II)-[cytochrome c] + O2 + 8 H(+)(in) = 4 Fe(III)-[cytochrome c] + 2 H2O + 4 H(+)(out)</text>
        <dbReference type="Rhea" id="RHEA:11436"/>
        <dbReference type="Rhea" id="RHEA-COMP:10350"/>
        <dbReference type="Rhea" id="RHEA-COMP:14399"/>
        <dbReference type="ChEBI" id="CHEBI:15377"/>
        <dbReference type="ChEBI" id="CHEBI:15378"/>
        <dbReference type="ChEBI" id="CHEBI:15379"/>
        <dbReference type="ChEBI" id="CHEBI:29033"/>
        <dbReference type="ChEBI" id="CHEBI:29034"/>
        <dbReference type="EC" id="7.1.1.9"/>
    </reaction>
    <physiologicalReaction direction="left-to-right" evidence="23">
        <dbReference type="Rhea" id="RHEA:11437"/>
    </physiologicalReaction>
</comment>
<evidence type="ECO:0000256" key="13">
    <source>
        <dbReference type="ARBA" id="ARBA00022723"/>
    </source>
</evidence>
<organism evidence="27">
    <name type="scientific">Cucujoidea sp. 42 KM-2017</name>
    <dbReference type="NCBI Taxonomy" id="2219381"/>
    <lineage>
        <taxon>Eukaryota</taxon>
        <taxon>Metazoa</taxon>
        <taxon>Ecdysozoa</taxon>
        <taxon>Arthropoda</taxon>
        <taxon>Hexapoda</taxon>
        <taxon>Insecta</taxon>
        <taxon>Pterygota</taxon>
        <taxon>Neoptera</taxon>
        <taxon>Endopterygota</taxon>
        <taxon>Coleoptera</taxon>
        <taxon>Polyphaga</taxon>
        <taxon>Cucujiformia</taxon>
    </lineage>
</organism>
<accession>A0A346RJ05</accession>
<dbReference type="EMBL" id="MG193466">
    <property type="protein sequence ID" value="AXS66052.1"/>
    <property type="molecule type" value="Genomic_DNA"/>
</dbReference>
<keyword evidence="12 24" id="KW-0812">Transmembrane</keyword>
<dbReference type="GO" id="GO:0020037">
    <property type="term" value="F:heme binding"/>
    <property type="evidence" value="ECO:0007669"/>
    <property type="project" value="InterPro"/>
</dbReference>
<dbReference type="UniPathway" id="UPA00705"/>
<dbReference type="EC" id="7.1.1.9" evidence="7 24"/>
<dbReference type="InterPro" id="IPR000883">
    <property type="entry name" value="Cyt_C_Oxase_1"/>
</dbReference>
<feature type="transmembrane region" description="Helical" evidence="25">
    <location>
        <begin position="186"/>
        <end position="213"/>
    </location>
</feature>
<dbReference type="CDD" id="cd01663">
    <property type="entry name" value="Cyt_c_Oxidase_I"/>
    <property type="match status" value="1"/>
</dbReference>
<keyword evidence="18 25" id="KW-1133">Transmembrane helix</keyword>
<dbReference type="InterPro" id="IPR023615">
    <property type="entry name" value="Cyt_c_Oxase_su1_BS"/>
</dbReference>
<comment type="pathway">
    <text evidence="4 24">Energy metabolism; oxidative phosphorylation.</text>
</comment>
<evidence type="ECO:0000256" key="24">
    <source>
        <dbReference type="RuleBase" id="RU000369"/>
    </source>
</evidence>
<feature type="transmembrane region" description="Helical" evidence="25">
    <location>
        <begin position="103"/>
        <end position="121"/>
    </location>
</feature>
<dbReference type="GO" id="GO:0046872">
    <property type="term" value="F:metal ion binding"/>
    <property type="evidence" value="ECO:0007669"/>
    <property type="project" value="UniProtKB-KW"/>
</dbReference>
<comment type="subunit">
    <text evidence="6">Component of the cytochrome c oxidase (complex IV, CIV), a multisubunit enzyme composed of a catalytic core of 3 subunits and several supernumerary subunits. The complex exists as a monomer or a dimer and forms supercomplexes (SCs) in the inner mitochondrial membrane with ubiquinol-cytochrome c oxidoreductase (cytochrome b-c1 complex, complex III, CIII).</text>
</comment>
<evidence type="ECO:0000256" key="12">
    <source>
        <dbReference type="ARBA" id="ARBA00022692"/>
    </source>
</evidence>
<dbReference type="PROSITE" id="PS50855">
    <property type="entry name" value="COX1"/>
    <property type="match status" value="1"/>
</dbReference>
<evidence type="ECO:0000256" key="5">
    <source>
        <dbReference type="ARBA" id="ARBA00009578"/>
    </source>
</evidence>
<keyword evidence="21 24" id="KW-0496">Mitochondrion</keyword>
<dbReference type="InterPro" id="IPR023616">
    <property type="entry name" value="Cyt_c_oxase-like_su1_dom"/>
</dbReference>
<evidence type="ECO:0000256" key="18">
    <source>
        <dbReference type="ARBA" id="ARBA00022989"/>
    </source>
</evidence>
<dbReference type="PRINTS" id="PR01165">
    <property type="entry name" value="CYCOXIDASEI"/>
</dbReference>
<comment type="similarity">
    <text evidence="5 24">Belongs to the heme-copper respiratory oxidase family.</text>
</comment>
<evidence type="ECO:0000256" key="16">
    <source>
        <dbReference type="ARBA" id="ARBA00022967"/>
    </source>
</evidence>
<evidence type="ECO:0000256" key="9">
    <source>
        <dbReference type="ARBA" id="ARBA00022448"/>
    </source>
</evidence>
<evidence type="ECO:0000313" key="27">
    <source>
        <dbReference type="EMBL" id="AXS66052.1"/>
    </source>
</evidence>
<evidence type="ECO:0000256" key="3">
    <source>
        <dbReference type="ARBA" id="ARBA00004448"/>
    </source>
</evidence>
<dbReference type="Gene3D" id="1.20.210.10">
    <property type="entry name" value="Cytochrome c oxidase-like, subunit I domain"/>
    <property type="match status" value="1"/>
</dbReference>
<dbReference type="SUPFAM" id="SSF81442">
    <property type="entry name" value="Cytochrome c oxidase subunit I-like"/>
    <property type="match status" value="1"/>
</dbReference>
<dbReference type="GO" id="GO:0004129">
    <property type="term" value="F:cytochrome-c oxidase activity"/>
    <property type="evidence" value="ECO:0007669"/>
    <property type="project" value="UniProtKB-EC"/>
</dbReference>
<dbReference type="PANTHER" id="PTHR10422">
    <property type="entry name" value="CYTOCHROME C OXIDASE SUBUNIT 1"/>
    <property type="match status" value="1"/>
</dbReference>
<evidence type="ECO:0000256" key="7">
    <source>
        <dbReference type="ARBA" id="ARBA00012949"/>
    </source>
</evidence>
<feature type="transmembrane region" description="Helical" evidence="25">
    <location>
        <begin position="382"/>
        <end position="403"/>
    </location>
</feature>
<evidence type="ECO:0000256" key="15">
    <source>
        <dbReference type="ARBA" id="ARBA00022842"/>
    </source>
</evidence>
<evidence type="ECO:0000256" key="17">
    <source>
        <dbReference type="ARBA" id="ARBA00022982"/>
    </source>
</evidence>
<feature type="transmembrane region" description="Helical" evidence="25">
    <location>
        <begin position="270"/>
        <end position="294"/>
    </location>
</feature>
<evidence type="ECO:0000256" key="20">
    <source>
        <dbReference type="ARBA" id="ARBA00023008"/>
    </source>
</evidence>
<evidence type="ECO:0000256" key="19">
    <source>
        <dbReference type="ARBA" id="ARBA00023004"/>
    </source>
</evidence>
<gene>
    <name evidence="27" type="primary">cox1</name>
</gene>
<keyword evidence="20 24" id="KW-0186">Copper</keyword>
<evidence type="ECO:0000256" key="23">
    <source>
        <dbReference type="ARBA" id="ARBA00049512"/>
    </source>
</evidence>
<keyword evidence="22 24" id="KW-0472">Membrane</keyword>
<keyword evidence="16" id="KW-1278">Translocase</keyword>
<dbReference type="InterPro" id="IPR036927">
    <property type="entry name" value="Cyt_c_oxase-like_su1_sf"/>
</dbReference>
<dbReference type="AlphaFoldDB" id="A0A346RJ05"/>
<dbReference type="InterPro" id="IPR033944">
    <property type="entry name" value="Cyt_c_oxase_su1_dom"/>
</dbReference>
<keyword evidence="13 24" id="KW-0479">Metal-binding</keyword>
<evidence type="ECO:0000256" key="22">
    <source>
        <dbReference type="ARBA" id="ARBA00023136"/>
    </source>
</evidence>
<dbReference type="GO" id="GO:0006123">
    <property type="term" value="P:mitochondrial electron transport, cytochrome c to oxygen"/>
    <property type="evidence" value="ECO:0007669"/>
    <property type="project" value="TreeGrafter"/>
</dbReference>
<comment type="cofactor">
    <cofactor evidence="2">
        <name>heme</name>
        <dbReference type="ChEBI" id="CHEBI:30413"/>
    </cofactor>
</comment>
<name>A0A346RJ05_9CUCU</name>
<evidence type="ECO:0000256" key="6">
    <source>
        <dbReference type="ARBA" id="ARBA00011164"/>
    </source>
</evidence>
<evidence type="ECO:0000256" key="4">
    <source>
        <dbReference type="ARBA" id="ARBA00004673"/>
    </source>
</evidence>
<feature type="domain" description="Cytochrome oxidase subunit I profile" evidence="26">
    <location>
        <begin position="3"/>
        <end position="515"/>
    </location>
</feature>
<reference evidence="27" key="1">
    <citation type="journal article" date="2018" name="J. ISSAAS">
        <title>The contribution of mitochondrial metagenomics to large-scale data mining and phylogenetic analysis of Coleoptera.</title>
        <authorList>
            <person name="Miller K."/>
            <person name="Linard B."/>
            <person name="Motyka M."/>
            <person name="Bocek M."/>
            <person name="Vogler A.P."/>
        </authorList>
    </citation>
    <scope>NUCLEOTIDE SEQUENCE</scope>
</reference>
<keyword evidence="10 24" id="KW-0349">Heme</keyword>
<dbReference type="Pfam" id="PF00115">
    <property type="entry name" value="COX1"/>
    <property type="match status" value="1"/>
</dbReference>
<evidence type="ECO:0000256" key="1">
    <source>
        <dbReference type="ARBA" id="ARBA00001935"/>
    </source>
</evidence>
<comment type="function">
    <text evidence="24">Component of the cytochrome c oxidase, the last enzyme in the mitochondrial electron transport chain which drives oxidative phosphorylation. The respiratory chain contains 3 multisubunit complexes succinate dehydrogenase (complex II, CII), ubiquinol-cytochrome c oxidoreductase (cytochrome b-c1 complex, complex III, CIII) and cytochrome c oxidase (complex IV, CIV), that cooperate to transfer electrons derived from NADH and succinate to molecular oxygen, creating an electrochemical gradient over the inner membrane that drives transmembrane transport and the ATP synthase. Cytochrome c oxidase is the component of the respiratory chain that catalyzes the reduction of oxygen to water. Electrons originating from reduced cytochrome c in the intermembrane space (IMS) are transferred via the dinuclear copper A center (CU(A)) of subunit 2 and heme A of subunit 1 to the active site in subunit 1, a binuclear center (BNC) formed by heme A3 and copper B (CU(B)). The BNC reduces molecular oxygen to 2 water molecules using 4 electrons from cytochrome c in the IMS and 4 protons from the mitochondrial matrix.</text>
</comment>
<dbReference type="GO" id="GO:0045277">
    <property type="term" value="C:respiratory chain complex IV"/>
    <property type="evidence" value="ECO:0007669"/>
    <property type="project" value="InterPro"/>
</dbReference>
<dbReference type="PANTHER" id="PTHR10422:SF18">
    <property type="entry name" value="CYTOCHROME C OXIDASE SUBUNIT 1"/>
    <property type="match status" value="1"/>
</dbReference>
<keyword evidence="19 24" id="KW-0408">Iron</keyword>
<feature type="transmembrane region" description="Helical" evidence="25">
    <location>
        <begin position="306"/>
        <end position="329"/>
    </location>
</feature>
<feature type="transmembrane region" description="Helical" evidence="25">
    <location>
        <begin position="21"/>
        <end position="40"/>
    </location>
</feature>
<keyword evidence="17 24" id="KW-0249">Electron transport</keyword>
<evidence type="ECO:0000256" key="11">
    <source>
        <dbReference type="ARBA" id="ARBA00022660"/>
    </source>
</evidence>
<keyword evidence="15" id="KW-0460">Magnesium</keyword>
<dbReference type="PROSITE" id="PS00077">
    <property type="entry name" value="COX1_CUB"/>
    <property type="match status" value="1"/>
</dbReference>
<dbReference type="FunFam" id="1.20.210.10:FF:000001">
    <property type="entry name" value="Cytochrome c oxidase subunit 1"/>
    <property type="match status" value="1"/>
</dbReference>
<comment type="subcellular location">
    <subcellularLocation>
        <location evidence="3 24">Mitochondrion inner membrane</location>
        <topology evidence="3 24">Multi-pass membrane protein</topology>
    </subcellularLocation>
</comment>
<evidence type="ECO:0000256" key="8">
    <source>
        <dbReference type="ARBA" id="ARBA00015947"/>
    </source>
</evidence>